<name>A0A1M5Y4G4_9FIRM</name>
<dbReference type="OrthoDB" id="8732661at2"/>
<sequence>MFKVCDTFVKSPTLMRDTYCKALMDLAAENDDIVALDADLVSSSGMKPFFSAYPDRAINVGIAEANMIGIAAGLSVVGKIPFAHSFGCFATRKTCDQVMISAAYAKLNVKILGSDPGVTAAYNGGTHMPFEDMGVMRSIPEITLIELTDPVMVQDIVRQVADIYGVHYLRMARKNATAVYEAGSSFEIGKGNVLLEGKDVTIIASGIMVSEALKAAQSLKNDRISARVVDMFTWKPIDQELVEKCARETRAIVTAENHNVVGGLGSAVSEAVVRTSPVPVEMVGVKDRFGQVGTEEYLKNEYGLTAAEIVDAVKRVLPRKKRGLFSF</sequence>
<dbReference type="PANTHER" id="PTHR43825">
    <property type="entry name" value="PYRUVATE DEHYDROGENASE E1 COMPONENT"/>
    <property type="match status" value="1"/>
</dbReference>
<dbReference type="Pfam" id="PF02780">
    <property type="entry name" value="Transketolase_C"/>
    <property type="match status" value="1"/>
</dbReference>
<protein>
    <submittedName>
        <fullName evidence="5">Transketolase</fullName>
    </submittedName>
</protein>
<evidence type="ECO:0000256" key="2">
    <source>
        <dbReference type="ARBA" id="ARBA00007131"/>
    </source>
</evidence>
<dbReference type="SUPFAM" id="SSF52518">
    <property type="entry name" value="Thiamin diphosphate-binding fold (THDP-binding)"/>
    <property type="match status" value="1"/>
</dbReference>
<feature type="domain" description="Transketolase-like pyrimidine-binding" evidence="4">
    <location>
        <begin position="13"/>
        <end position="179"/>
    </location>
</feature>
<dbReference type="FunFam" id="3.40.50.970:FF:000129">
    <property type="entry name" value="Transketolase"/>
    <property type="match status" value="1"/>
</dbReference>
<evidence type="ECO:0000313" key="5">
    <source>
        <dbReference type="EMBL" id="SHI06694.1"/>
    </source>
</evidence>
<dbReference type="CDD" id="cd07033">
    <property type="entry name" value="TPP_PYR_DXS_TK_like"/>
    <property type="match status" value="1"/>
</dbReference>
<dbReference type="Gene3D" id="3.40.50.920">
    <property type="match status" value="1"/>
</dbReference>
<dbReference type="InterPro" id="IPR033248">
    <property type="entry name" value="Transketolase_C"/>
</dbReference>
<dbReference type="InterPro" id="IPR005475">
    <property type="entry name" value="Transketolase-like_Pyr-bd"/>
</dbReference>
<dbReference type="RefSeq" id="WP_073078832.1">
    <property type="nucleotide sequence ID" value="NZ_FQXV01000007.1"/>
</dbReference>
<dbReference type="InterPro" id="IPR009014">
    <property type="entry name" value="Transketo_C/PFOR_II"/>
</dbReference>
<dbReference type="InterPro" id="IPR051157">
    <property type="entry name" value="PDH/Transketolase"/>
</dbReference>
<dbReference type="PANTHER" id="PTHR43825:SF1">
    <property type="entry name" value="TRANSKETOLASE-LIKE PYRIMIDINE-BINDING DOMAIN-CONTAINING PROTEIN"/>
    <property type="match status" value="1"/>
</dbReference>
<accession>A0A1M5Y4G4</accession>
<dbReference type="EMBL" id="FQXV01000007">
    <property type="protein sequence ID" value="SHI06694.1"/>
    <property type="molecule type" value="Genomic_DNA"/>
</dbReference>
<comment type="cofactor">
    <cofactor evidence="1">
        <name>thiamine diphosphate</name>
        <dbReference type="ChEBI" id="CHEBI:58937"/>
    </cofactor>
</comment>
<evidence type="ECO:0000313" key="6">
    <source>
        <dbReference type="Proteomes" id="UP000183995"/>
    </source>
</evidence>
<keyword evidence="3" id="KW-0786">Thiamine pyrophosphate</keyword>
<dbReference type="InterPro" id="IPR029061">
    <property type="entry name" value="THDP-binding"/>
</dbReference>
<evidence type="ECO:0000259" key="4">
    <source>
        <dbReference type="SMART" id="SM00861"/>
    </source>
</evidence>
<evidence type="ECO:0000256" key="1">
    <source>
        <dbReference type="ARBA" id="ARBA00001964"/>
    </source>
</evidence>
<dbReference type="STRING" id="1123282.SAMN02745823_02200"/>
<dbReference type="Proteomes" id="UP000183995">
    <property type="component" value="Unassembled WGS sequence"/>
</dbReference>
<proteinExistence type="inferred from homology"/>
<dbReference type="AlphaFoldDB" id="A0A1M5Y4G4"/>
<reference evidence="5 6" key="1">
    <citation type="submission" date="2016-11" db="EMBL/GenBank/DDBJ databases">
        <authorList>
            <person name="Jaros S."/>
            <person name="Januszkiewicz K."/>
            <person name="Wedrychowicz H."/>
        </authorList>
    </citation>
    <scope>NUCLEOTIDE SEQUENCE [LARGE SCALE GENOMIC DNA]</scope>
    <source>
        <strain evidence="5 6">DSM 10068</strain>
    </source>
</reference>
<dbReference type="SMART" id="SM00861">
    <property type="entry name" value="Transket_pyr"/>
    <property type="match status" value="1"/>
</dbReference>
<dbReference type="Gene3D" id="3.40.50.970">
    <property type="match status" value="1"/>
</dbReference>
<comment type="similarity">
    <text evidence="2">Belongs to the transketolase family.</text>
</comment>
<dbReference type="Pfam" id="PF02779">
    <property type="entry name" value="Transket_pyr"/>
    <property type="match status" value="1"/>
</dbReference>
<dbReference type="SUPFAM" id="SSF52922">
    <property type="entry name" value="TK C-terminal domain-like"/>
    <property type="match status" value="1"/>
</dbReference>
<evidence type="ECO:0000256" key="3">
    <source>
        <dbReference type="ARBA" id="ARBA00023052"/>
    </source>
</evidence>
<gene>
    <name evidence="5" type="ORF">SAMN02745823_02200</name>
</gene>
<keyword evidence="6" id="KW-1185">Reference proteome</keyword>
<organism evidence="5 6">
    <name type="scientific">Sporobacter termitidis DSM 10068</name>
    <dbReference type="NCBI Taxonomy" id="1123282"/>
    <lineage>
        <taxon>Bacteria</taxon>
        <taxon>Bacillati</taxon>
        <taxon>Bacillota</taxon>
        <taxon>Clostridia</taxon>
        <taxon>Eubacteriales</taxon>
        <taxon>Oscillospiraceae</taxon>
        <taxon>Sporobacter</taxon>
    </lineage>
</organism>